<dbReference type="GO" id="GO:0098793">
    <property type="term" value="C:presynapse"/>
    <property type="evidence" value="ECO:0007669"/>
    <property type="project" value="GOC"/>
</dbReference>
<dbReference type="GO" id="GO:0031623">
    <property type="term" value="P:receptor internalization"/>
    <property type="evidence" value="ECO:0007669"/>
    <property type="project" value="TreeGrafter"/>
</dbReference>
<feature type="domain" description="Dynamin-type G" evidence="8">
    <location>
        <begin position="30"/>
        <end position="302"/>
    </location>
</feature>
<evidence type="ECO:0000256" key="3">
    <source>
        <dbReference type="ARBA" id="ARBA00022741"/>
    </source>
</evidence>
<dbReference type="PROSITE" id="PS51388">
    <property type="entry name" value="GED"/>
    <property type="match status" value="1"/>
</dbReference>
<evidence type="ECO:0000256" key="6">
    <source>
        <dbReference type="SAM" id="Coils"/>
    </source>
</evidence>
<keyword evidence="6" id="KW-0175">Coiled coil</keyword>
<dbReference type="InterPro" id="IPR030381">
    <property type="entry name" value="G_DYNAMIN_dom"/>
</dbReference>
<gene>
    <name evidence="9" type="primary">LOC107567377</name>
</gene>
<dbReference type="PANTHER" id="PTHR11566:SF225">
    <property type="entry name" value="INTERFERON-INDUCED GTP-BINDING PROTEIN MX-RELATED"/>
    <property type="match status" value="1"/>
</dbReference>
<dbReference type="InterPro" id="IPR022812">
    <property type="entry name" value="Dynamin"/>
</dbReference>
<dbReference type="GO" id="GO:0005886">
    <property type="term" value="C:plasma membrane"/>
    <property type="evidence" value="ECO:0007669"/>
    <property type="project" value="TreeGrafter"/>
</dbReference>
<comment type="subcellular location">
    <subcellularLocation>
        <location evidence="1">Cytoplasm</location>
    </subcellularLocation>
</comment>
<evidence type="ECO:0000256" key="1">
    <source>
        <dbReference type="ARBA" id="ARBA00004496"/>
    </source>
</evidence>
<proteinExistence type="inferred from homology"/>
<dbReference type="Proteomes" id="UP000472262">
    <property type="component" value="Unassembled WGS sequence"/>
</dbReference>
<dbReference type="GO" id="GO:0005737">
    <property type="term" value="C:cytoplasm"/>
    <property type="evidence" value="ECO:0007669"/>
    <property type="project" value="UniProtKB-SubCell"/>
</dbReference>
<dbReference type="InterPro" id="IPR020850">
    <property type="entry name" value="GED_dom"/>
</dbReference>
<dbReference type="InterPro" id="IPR001401">
    <property type="entry name" value="Dynamin_GTPase"/>
</dbReference>
<keyword evidence="2" id="KW-0963">Cytoplasm</keyword>
<evidence type="ECO:0000259" key="7">
    <source>
        <dbReference type="PROSITE" id="PS51388"/>
    </source>
</evidence>
<keyword evidence="4 5" id="KW-0342">GTP-binding</keyword>
<reference evidence="9" key="2">
    <citation type="submission" date="2025-09" db="UniProtKB">
        <authorList>
            <consortium name="Ensembl"/>
        </authorList>
    </citation>
    <scope>IDENTIFICATION</scope>
</reference>
<dbReference type="GO" id="GO:0005874">
    <property type="term" value="C:microtubule"/>
    <property type="evidence" value="ECO:0007669"/>
    <property type="project" value="TreeGrafter"/>
</dbReference>
<dbReference type="GO" id="GO:0008017">
    <property type="term" value="F:microtubule binding"/>
    <property type="evidence" value="ECO:0007669"/>
    <property type="project" value="TreeGrafter"/>
</dbReference>
<dbReference type="Pfam" id="PF00350">
    <property type="entry name" value="Dynamin_N"/>
    <property type="match status" value="1"/>
</dbReference>
<dbReference type="AlphaFoldDB" id="A0A672MEY5"/>
<dbReference type="SMART" id="SM00053">
    <property type="entry name" value="DYNc"/>
    <property type="match status" value="1"/>
</dbReference>
<evidence type="ECO:0000256" key="2">
    <source>
        <dbReference type="ARBA" id="ARBA00022490"/>
    </source>
</evidence>
<dbReference type="GO" id="GO:0005525">
    <property type="term" value="F:GTP binding"/>
    <property type="evidence" value="ECO:0007669"/>
    <property type="project" value="UniProtKB-KW"/>
</dbReference>
<dbReference type="GO" id="GO:0003924">
    <property type="term" value="F:GTPase activity"/>
    <property type="evidence" value="ECO:0007669"/>
    <property type="project" value="InterPro"/>
</dbReference>
<dbReference type="FunFam" id="3.40.50.300:FF:000621">
    <property type="entry name" value="Interferon-induced GTP-binding protein Mx1"/>
    <property type="match status" value="1"/>
</dbReference>
<evidence type="ECO:0000313" key="10">
    <source>
        <dbReference type="Proteomes" id="UP000472262"/>
    </source>
</evidence>
<accession>A0A672MEY5</accession>
<dbReference type="Ensembl" id="ENSSGRT00000039884.1">
    <property type="protein sequence ID" value="ENSSGRP00000037183.1"/>
    <property type="gene ID" value="ENSSGRG00000020485.1"/>
</dbReference>
<evidence type="ECO:0000256" key="4">
    <source>
        <dbReference type="ARBA" id="ARBA00023134"/>
    </source>
</evidence>
<feature type="coiled-coil region" evidence="6">
    <location>
        <begin position="305"/>
        <end position="332"/>
    </location>
</feature>
<evidence type="ECO:0000259" key="8">
    <source>
        <dbReference type="PROSITE" id="PS51718"/>
    </source>
</evidence>
<organism evidence="9 10">
    <name type="scientific">Sinocyclocheilus grahami</name>
    <name type="common">Dianchi golden-line fish</name>
    <name type="synonym">Barbus grahami</name>
    <dbReference type="NCBI Taxonomy" id="75366"/>
    <lineage>
        <taxon>Eukaryota</taxon>
        <taxon>Metazoa</taxon>
        <taxon>Chordata</taxon>
        <taxon>Craniata</taxon>
        <taxon>Vertebrata</taxon>
        <taxon>Euteleostomi</taxon>
        <taxon>Actinopterygii</taxon>
        <taxon>Neopterygii</taxon>
        <taxon>Teleostei</taxon>
        <taxon>Ostariophysi</taxon>
        <taxon>Cypriniformes</taxon>
        <taxon>Cyprinidae</taxon>
        <taxon>Cyprininae</taxon>
        <taxon>Sinocyclocheilus</taxon>
    </lineage>
</organism>
<name>A0A672MEY5_SINGR</name>
<dbReference type="PROSITE" id="PS00410">
    <property type="entry name" value="G_DYNAMIN_1"/>
    <property type="match status" value="1"/>
</dbReference>
<dbReference type="SUPFAM" id="SSF52540">
    <property type="entry name" value="P-loop containing nucleoside triphosphate hydrolases"/>
    <property type="match status" value="1"/>
</dbReference>
<evidence type="ECO:0000313" key="9">
    <source>
        <dbReference type="Ensembl" id="ENSSGRP00000037183.1"/>
    </source>
</evidence>
<dbReference type="Gene3D" id="1.20.120.1240">
    <property type="entry name" value="Dynamin, middle domain"/>
    <property type="match status" value="1"/>
</dbReference>
<dbReference type="GO" id="GO:0051607">
    <property type="term" value="P:defense response to virus"/>
    <property type="evidence" value="ECO:0007669"/>
    <property type="project" value="TreeGrafter"/>
</dbReference>
<sequence>LNNVSVCFSDSVRPLIELIDSLKLIGLDEDIGLPSIAVVGDQSSGKSSVLEALSGVALPRGSGIVTRCPLELKLQKLKNGPWSGIISYSGHRETFNDPLKVDTLVREAQNKLAGKAVGICDELITLEISSPDVCDLTLIDLPGITRVPVHDQPEDIGDQIKTLILKYIAKSETIILVVVPCNVDIATTEALRMAQKVDPEGLRTLAILTKPDLIDRGAEIDVLNIVQGKVIPLSKGYIIVRCRGQSDINDRIPFDKAMEAELKFFRNHHYFSSLLDDGKASTQCLAAKLTKELADHIKKSLPSLTEQIQTRLLNVQRDLKNYEQDHHKYKNIYISLRPVFKKWDIYLRSTEVSFKARVTEMIEKYNEIHRGRELLTFSEFCEYECVIQNHVAALQEPAMATLKDVRGTNMVNDIQTKQEAKAEKRIKEFINMEKLVFTQDKVLQQKLNDSDIPQKTGIETSDKNHYDDDDTIFNSKGCALLDTRNLVPEKLVLYYEIIYQRLTDYVPMLIILFMLKDAAKTLRHQMMELRNGADVVKLLSEDSEHGRMRADLKQRLERLTQAQDLISNRL</sequence>
<keyword evidence="3 5" id="KW-0547">Nucleotide-binding</keyword>
<feature type="domain" description="GED" evidence="7">
    <location>
        <begin position="484"/>
        <end position="570"/>
    </location>
</feature>
<dbReference type="PRINTS" id="PR00195">
    <property type="entry name" value="DYNAMIN"/>
</dbReference>
<dbReference type="PANTHER" id="PTHR11566">
    <property type="entry name" value="DYNAMIN"/>
    <property type="match status" value="1"/>
</dbReference>
<dbReference type="InterPro" id="IPR003130">
    <property type="entry name" value="GED"/>
</dbReference>
<comment type="similarity">
    <text evidence="5">Belongs to the TRAFAC class dynamin-like GTPase superfamily. Dynamin/Fzo/YdjA family.</text>
</comment>
<dbReference type="PROSITE" id="PS51718">
    <property type="entry name" value="G_DYNAMIN_2"/>
    <property type="match status" value="1"/>
</dbReference>
<dbReference type="Gene3D" id="3.40.50.300">
    <property type="entry name" value="P-loop containing nucleotide triphosphate hydrolases"/>
    <property type="match status" value="1"/>
</dbReference>
<dbReference type="CDD" id="cd08771">
    <property type="entry name" value="DLP_1"/>
    <property type="match status" value="1"/>
</dbReference>
<protein>
    <submittedName>
        <fullName evidence="9">Interferon-induced GTP-binding protein Mx1-like</fullName>
    </submittedName>
</protein>
<dbReference type="InterPro" id="IPR045063">
    <property type="entry name" value="Dynamin_N"/>
</dbReference>
<dbReference type="SMART" id="SM00302">
    <property type="entry name" value="GED"/>
    <property type="match status" value="1"/>
</dbReference>
<dbReference type="InterPro" id="IPR000375">
    <property type="entry name" value="Dynamin_stalk"/>
</dbReference>
<evidence type="ECO:0000256" key="5">
    <source>
        <dbReference type="RuleBase" id="RU003932"/>
    </source>
</evidence>
<dbReference type="InterPro" id="IPR027417">
    <property type="entry name" value="P-loop_NTPase"/>
</dbReference>
<keyword evidence="10" id="KW-1185">Reference proteome</keyword>
<dbReference type="Pfam" id="PF01031">
    <property type="entry name" value="Dynamin_M"/>
    <property type="match status" value="1"/>
</dbReference>
<dbReference type="Pfam" id="PF02212">
    <property type="entry name" value="GED"/>
    <property type="match status" value="1"/>
</dbReference>
<dbReference type="InterPro" id="IPR019762">
    <property type="entry name" value="Dynamin_GTPase_CS"/>
</dbReference>
<dbReference type="GO" id="GO:0016185">
    <property type="term" value="P:synaptic vesicle budding from presynaptic endocytic zone membrane"/>
    <property type="evidence" value="ECO:0007669"/>
    <property type="project" value="TreeGrafter"/>
</dbReference>
<dbReference type="GO" id="GO:0005634">
    <property type="term" value="C:nucleus"/>
    <property type="evidence" value="ECO:0007669"/>
    <property type="project" value="TreeGrafter"/>
</dbReference>
<reference evidence="9" key="1">
    <citation type="submission" date="2025-08" db="UniProtKB">
        <authorList>
            <consortium name="Ensembl"/>
        </authorList>
    </citation>
    <scope>IDENTIFICATION</scope>
</reference>